<gene>
    <name evidence="2" type="ORF">NDU88_007790</name>
</gene>
<keyword evidence="3" id="KW-1185">Reference proteome</keyword>
<dbReference type="EMBL" id="JANPWB010000012">
    <property type="protein sequence ID" value="KAJ1119605.1"/>
    <property type="molecule type" value="Genomic_DNA"/>
</dbReference>
<protein>
    <submittedName>
        <fullName evidence="2">Uncharacterized protein</fullName>
    </submittedName>
</protein>
<dbReference type="AlphaFoldDB" id="A0AAV7NXB6"/>
<feature type="region of interest" description="Disordered" evidence="1">
    <location>
        <begin position="1"/>
        <end position="30"/>
    </location>
</feature>
<dbReference type="Proteomes" id="UP001066276">
    <property type="component" value="Chromosome 8"/>
</dbReference>
<feature type="compositionally biased region" description="Basic and acidic residues" evidence="1">
    <location>
        <begin position="80"/>
        <end position="95"/>
    </location>
</feature>
<organism evidence="2 3">
    <name type="scientific">Pleurodeles waltl</name>
    <name type="common">Iberian ribbed newt</name>
    <dbReference type="NCBI Taxonomy" id="8319"/>
    <lineage>
        <taxon>Eukaryota</taxon>
        <taxon>Metazoa</taxon>
        <taxon>Chordata</taxon>
        <taxon>Craniata</taxon>
        <taxon>Vertebrata</taxon>
        <taxon>Euteleostomi</taxon>
        <taxon>Amphibia</taxon>
        <taxon>Batrachia</taxon>
        <taxon>Caudata</taxon>
        <taxon>Salamandroidea</taxon>
        <taxon>Salamandridae</taxon>
        <taxon>Pleurodelinae</taxon>
        <taxon>Pleurodeles</taxon>
    </lineage>
</organism>
<feature type="region of interest" description="Disordered" evidence="1">
    <location>
        <begin position="80"/>
        <end position="110"/>
    </location>
</feature>
<sequence length="110" mass="11950">MGVTGRAKTTAVSTDPQGKQAAVIGSKEPYSPKPHCFDQISYWRSAPLKWSQSSKSKGLRSQGASVLSVAESQERQLARRLGEEGYRAEGRELHRPSAAAHVHDVGTYPT</sequence>
<reference evidence="2" key="1">
    <citation type="journal article" date="2022" name="bioRxiv">
        <title>Sequencing and chromosome-scale assembly of the giantPleurodeles waltlgenome.</title>
        <authorList>
            <person name="Brown T."/>
            <person name="Elewa A."/>
            <person name="Iarovenko S."/>
            <person name="Subramanian E."/>
            <person name="Araus A.J."/>
            <person name="Petzold A."/>
            <person name="Susuki M."/>
            <person name="Suzuki K.-i.T."/>
            <person name="Hayashi T."/>
            <person name="Toyoda A."/>
            <person name="Oliveira C."/>
            <person name="Osipova E."/>
            <person name="Leigh N.D."/>
            <person name="Simon A."/>
            <person name="Yun M.H."/>
        </authorList>
    </citation>
    <scope>NUCLEOTIDE SEQUENCE</scope>
    <source>
        <strain evidence="2">20211129_DDA</strain>
        <tissue evidence="2">Liver</tissue>
    </source>
</reference>
<accession>A0AAV7NXB6</accession>
<comment type="caution">
    <text evidence="2">The sequence shown here is derived from an EMBL/GenBank/DDBJ whole genome shotgun (WGS) entry which is preliminary data.</text>
</comment>
<proteinExistence type="predicted"/>
<evidence type="ECO:0000256" key="1">
    <source>
        <dbReference type="SAM" id="MobiDB-lite"/>
    </source>
</evidence>
<evidence type="ECO:0000313" key="3">
    <source>
        <dbReference type="Proteomes" id="UP001066276"/>
    </source>
</evidence>
<evidence type="ECO:0000313" key="2">
    <source>
        <dbReference type="EMBL" id="KAJ1119605.1"/>
    </source>
</evidence>
<name>A0AAV7NXB6_PLEWA</name>